<organism evidence="2 3">
    <name type="scientific">Monilinia laxa</name>
    <name type="common">Brown rot fungus</name>
    <name type="synonym">Sclerotinia laxa</name>
    <dbReference type="NCBI Taxonomy" id="61186"/>
    <lineage>
        <taxon>Eukaryota</taxon>
        <taxon>Fungi</taxon>
        <taxon>Dikarya</taxon>
        <taxon>Ascomycota</taxon>
        <taxon>Pezizomycotina</taxon>
        <taxon>Leotiomycetes</taxon>
        <taxon>Helotiales</taxon>
        <taxon>Sclerotiniaceae</taxon>
        <taxon>Monilinia</taxon>
    </lineage>
</organism>
<sequence>MTQNIYDQEDFFKAYAQLPRSLHGLEKSPEFQVVRSWLPDLGCDFGYMCRWVRENGATFVHGIDISEKMISRAGEHPEYPGIRYSIGDLETLELAPNTFHVVYSSLALHYIEKLPALIAQIFKTLKPGGAFILSVEHPTYTAPRNPDWIDDAEGHKVWPLDSYLLEGSRTTNWLAEGVVKQHRTIKQGIVLPFCL</sequence>
<accession>A0A5N6JYU8</accession>
<dbReference type="SUPFAM" id="SSF53335">
    <property type="entry name" value="S-adenosyl-L-methionine-dependent methyltransferases"/>
    <property type="match status" value="1"/>
</dbReference>
<gene>
    <name evidence="2" type="ORF">EYC80_009658</name>
</gene>
<dbReference type="EMBL" id="VIGI01000011">
    <property type="protein sequence ID" value="KAB8294225.1"/>
    <property type="molecule type" value="Genomic_DNA"/>
</dbReference>
<keyword evidence="3" id="KW-1185">Reference proteome</keyword>
<protein>
    <recommendedName>
        <fullName evidence="1">Methyltransferase type 11 domain-containing protein</fullName>
    </recommendedName>
</protein>
<dbReference type="GO" id="GO:0008757">
    <property type="term" value="F:S-adenosylmethionine-dependent methyltransferase activity"/>
    <property type="evidence" value="ECO:0007669"/>
    <property type="project" value="InterPro"/>
</dbReference>
<evidence type="ECO:0000259" key="1">
    <source>
        <dbReference type="Pfam" id="PF08241"/>
    </source>
</evidence>
<dbReference type="PANTHER" id="PTHR43861">
    <property type="entry name" value="TRANS-ACONITATE 2-METHYLTRANSFERASE-RELATED"/>
    <property type="match status" value="1"/>
</dbReference>
<dbReference type="PANTHER" id="PTHR43861:SF1">
    <property type="entry name" value="TRANS-ACONITATE 2-METHYLTRANSFERASE"/>
    <property type="match status" value="1"/>
</dbReference>
<dbReference type="CDD" id="cd02440">
    <property type="entry name" value="AdoMet_MTases"/>
    <property type="match status" value="1"/>
</dbReference>
<dbReference type="InterPro" id="IPR029063">
    <property type="entry name" value="SAM-dependent_MTases_sf"/>
</dbReference>
<dbReference type="AlphaFoldDB" id="A0A5N6JYU8"/>
<feature type="domain" description="Methyltransferase type 11" evidence="1">
    <location>
        <begin position="40"/>
        <end position="133"/>
    </location>
</feature>
<dbReference type="Proteomes" id="UP000326757">
    <property type="component" value="Unassembled WGS sequence"/>
</dbReference>
<evidence type="ECO:0000313" key="3">
    <source>
        <dbReference type="Proteomes" id="UP000326757"/>
    </source>
</evidence>
<dbReference type="Gene3D" id="3.40.50.150">
    <property type="entry name" value="Vaccinia Virus protein VP39"/>
    <property type="match status" value="1"/>
</dbReference>
<evidence type="ECO:0000313" key="2">
    <source>
        <dbReference type="EMBL" id="KAB8294225.1"/>
    </source>
</evidence>
<dbReference type="OrthoDB" id="66144at2759"/>
<dbReference type="Pfam" id="PF08241">
    <property type="entry name" value="Methyltransf_11"/>
    <property type="match status" value="1"/>
</dbReference>
<proteinExistence type="predicted"/>
<dbReference type="InterPro" id="IPR013216">
    <property type="entry name" value="Methyltransf_11"/>
</dbReference>
<name>A0A5N6JYU8_MONLA</name>
<comment type="caution">
    <text evidence="2">The sequence shown here is derived from an EMBL/GenBank/DDBJ whole genome shotgun (WGS) entry which is preliminary data.</text>
</comment>
<reference evidence="2 3" key="1">
    <citation type="submission" date="2019-06" db="EMBL/GenBank/DDBJ databases">
        <title>Genome Sequence of the Brown Rot Fungal Pathogen Monilinia laxa.</title>
        <authorList>
            <person name="De Miccolis Angelini R.M."/>
            <person name="Landi L."/>
            <person name="Abate D."/>
            <person name="Pollastro S."/>
            <person name="Romanazzi G."/>
            <person name="Faretra F."/>
        </authorList>
    </citation>
    <scope>NUCLEOTIDE SEQUENCE [LARGE SCALE GENOMIC DNA]</scope>
    <source>
        <strain evidence="2 3">Mlax316</strain>
    </source>
</reference>